<dbReference type="AlphaFoldDB" id="A0A6A6RNA5"/>
<feature type="non-terminal residue" evidence="1">
    <location>
        <position position="1"/>
    </location>
</feature>
<dbReference type="EMBL" id="MU006805">
    <property type="protein sequence ID" value="KAF2635638.1"/>
    <property type="molecule type" value="Genomic_DNA"/>
</dbReference>
<dbReference type="OrthoDB" id="1470350at2759"/>
<evidence type="ECO:0000313" key="2">
    <source>
        <dbReference type="Proteomes" id="UP000799753"/>
    </source>
</evidence>
<organism evidence="1 2">
    <name type="scientific">Massarina eburnea CBS 473.64</name>
    <dbReference type="NCBI Taxonomy" id="1395130"/>
    <lineage>
        <taxon>Eukaryota</taxon>
        <taxon>Fungi</taxon>
        <taxon>Dikarya</taxon>
        <taxon>Ascomycota</taxon>
        <taxon>Pezizomycotina</taxon>
        <taxon>Dothideomycetes</taxon>
        <taxon>Pleosporomycetidae</taxon>
        <taxon>Pleosporales</taxon>
        <taxon>Massarineae</taxon>
        <taxon>Massarinaceae</taxon>
        <taxon>Massarina</taxon>
    </lineage>
</organism>
<reference evidence="1" key="1">
    <citation type="journal article" date="2020" name="Stud. Mycol.">
        <title>101 Dothideomycetes genomes: a test case for predicting lifestyles and emergence of pathogens.</title>
        <authorList>
            <person name="Haridas S."/>
            <person name="Albert R."/>
            <person name="Binder M."/>
            <person name="Bloem J."/>
            <person name="Labutti K."/>
            <person name="Salamov A."/>
            <person name="Andreopoulos B."/>
            <person name="Baker S."/>
            <person name="Barry K."/>
            <person name="Bills G."/>
            <person name="Bluhm B."/>
            <person name="Cannon C."/>
            <person name="Castanera R."/>
            <person name="Culley D."/>
            <person name="Daum C."/>
            <person name="Ezra D."/>
            <person name="Gonzalez J."/>
            <person name="Henrissat B."/>
            <person name="Kuo A."/>
            <person name="Liang C."/>
            <person name="Lipzen A."/>
            <person name="Lutzoni F."/>
            <person name="Magnuson J."/>
            <person name="Mondo S."/>
            <person name="Nolan M."/>
            <person name="Ohm R."/>
            <person name="Pangilinan J."/>
            <person name="Park H.-J."/>
            <person name="Ramirez L."/>
            <person name="Alfaro M."/>
            <person name="Sun H."/>
            <person name="Tritt A."/>
            <person name="Yoshinaga Y."/>
            <person name="Zwiers L.-H."/>
            <person name="Turgeon B."/>
            <person name="Goodwin S."/>
            <person name="Spatafora J."/>
            <person name="Crous P."/>
            <person name="Grigoriev I."/>
        </authorList>
    </citation>
    <scope>NUCLEOTIDE SEQUENCE</scope>
    <source>
        <strain evidence="1">CBS 473.64</strain>
    </source>
</reference>
<gene>
    <name evidence="1" type="ORF">P280DRAFT_411372</name>
</gene>
<dbReference type="Proteomes" id="UP000799753">
    <property type="component" value="Unassembled WGS sequence"/>
</dbReference>
<name>A0A6A6RNA5_9PLEO</name>
<sequence>LSQSPLFELTLYPQPLGLNKLMQRPRKKLINEYKSSEESVDTHIASHKSAASTSYRQDIFYFLLSAIDLDTNASAFSNTRHNLLSDDIDRMIFYRAHNPRVLPNLTATIRNTFSSTNGIFLSPK</sequence>
<proteinExistence type="predicted"/>
<keyword evidence="2" id="KW-1185">Reference proteome</keyword>
<evidence type="ECO:0000313" key="1">
    <source>
        <dbReference type="EMBL" id="KAF2635638.1"/>
    </source>
</evidence>
<protein>
    <submittedName>
        <fullName evidence="1">Uncharacterized protein</fullName>
    </submittedName>
</protein>
<accession>A0A6A6RNA5</accession>